<sequence length="299" mass="34474">MNVDFKIGNHIKSIRVAKNISQAELCNDICSVATLVRIEANKQSPSFELVIALLNRMGVSIDSIIARTNYSNSSFYYALKDSLITANDGAHWHKLSTQLQLINDELYQSLPIIEQQFIDIMRINAVKFVDKDFELAYSIAKNALAKTFNPGSFDFFSHEELRLINALLQFDHSPEHLVLTHKALEWAEKQPESVKDYPACMLLLTGLLITSYMQGDWQNAFHYASRGYKMAITKNGFKFVPNFLFAQGMSLYQLNTDLERARLDMKEALHFCYQYEMPELYDVLLQDIREFNIELEKDN</sequence>
<proteinExistence type="predicted"/>
<dbReference type="InParanoid" id="A0A5R8QB86"/>
<dbReference type="EMBL" id="VBWP01000008">
    <property type="protein sequence ID" value="TLG72578.1"/>
    <property type="molecule type" value="Genomic_DNA"/>
</dbReference>
<dbReference type="InterPro" id="IPR011990">
    <property type="entry name" value="TPR-like_helical_dom_sf"/>
</dbReference>
<organism evidence="2 3">
    <name type="scientific">Culicoidibacter larvae</name>
    <dbReference type="NCBI Taxonomy" id="2579976"/>
    <lineage>
        <taxon>Bacteria</taxon>
        <taxon>Bacillati</taxon>
        <taxon>Bacillota</taxon>
        <taxon>Culicoidibacteria</taxon>
        <taxon>Culicoidibacterales</taxon>
        <taxon>Culicoidibacteraceae</taxon>
        <taxon>Culicoidibacter</taxon>
    </lineage>
</organism>
<dbReference type="SMART" id="SM00530">
    <property type="entry name" value="HTH_XRE"/>
    <property type="match status" value="1"/>
</dbReference>
<feature type="domain" description="HTH cro/C1-type" evidence="1">
    <location>
        <begin position="11"/>
        <end position="64"/>
    </location>
</feature>
<dbReference type="OrthoDB" id="1855220at2"/>
<protein>
    <submittedName>
        <fullName evidence="2">Helix-turn-helix transcriptional regulator</fullName>
    </submittedName>
</protein>
<dbReference type="PROSITE" id="PS50943">
    <property type="entry name" value="HTH_CROC1"/>
    <property type="match status" value="1"/>
</dbReference>
<dbReference type="RefSeq" id="WP_138191677.1">
    <property type="nucleotide sequence ID" value="NZ_VBWP01000008.1"/>
</dbReference>
<dbReference type="InterPro" id="IPR010982">
    <property type="entry name" value="Lambda_DNA-bd_dom_sf"/>
</dbReference>
<gene>
    <name evidence="2" type="ORF">FEZ08_09325</name>
</gene>
<dbReference type="GO" id="GO:0003677">
    <property type="term" value="F:DNA binding"/>
    <property type="evidence" value="ECO:0007669"/>
    <property type="project" value="InterPro"/>
</dbReference>
<dbReference type="Proteomes" id="UP000306912">
    <property type="component" value="Unassembled WGS sequence"/>
</dbReference>
<evidence type="ECO:0000313" key="3">
    <source>
        <dbReference type="Proteomes" id="UP000306912"/>
    </source>
</evidence>
<evidence type="ECO:0000313" key="2">
    <source>
        <dbReference type="EMBL" id="TLG72578.1"/>
    </source>
</evidence>
<dbReference type="SUPFAM" id="SSF47413">
    <property type="entry name" value="lambda repressor-like DNA-binding domains"/>
    <property type="match status" value="1"/>
</dbReference>
<dbReference type="InterPro" id="IPR053163">
    <property type="entry name" value="HTH-type_regulator_Rgg"/>
</dbReference>
<dbReference type="AlphaFoldDB" id="A0A5R8QB86"/>
<comment type="caution">
    <text evidence="2">The sequence shown here is derived from an EMBL/GenBank/DDBJ whole genome shotgun (WGS) entry which is preliminary data.</text>
</comment>
<dbReference type="PANTHER" id="PTHR37038:SF14">
    <property type="entry name" value="TRANSCRIPTIONAL ACTIVATOR"/>
    <property type="match status" value="1"/>
</dbReference>
<evidence type="ECO:0000259" key="1">
    <source>
        <dbReference type="PROSITE" id="PS50943"/>
    </source>
</evidence>
<name>A0A5R8QB86_9FIRM</name>
<reference evidence="2 3" key="1">
    <citation type="submission" date="2019-05" db="EMBL/GenBank/DDBJ databases">
        <title>Culicoidintestinum kansasii gen. nov., sp. nov. from the gastrointestinal tract of the biting midge, Culicoides sonorensis.</title>
        <authorList>
            <person name="Neupane S."/>
            <person name="Ghosh A."/>
            <person name="Gunther S."/>
            <person name="Martin K."/>
            <person name="Zurek L."/>
        </authorList>
    </citation>
    <scope>NUCLEOTIDE SEQUENCE [LARGE SCALE GENOMIC DNA]</scope>
    <source>
        <strain evidence="2 3">CS-1</strain>
    </source>
</reference>
<dbReference type="PANTHER" id="PTHR37038">
    <property type="entry name" value="TRANSCRIPTIONAL REGULATOR-RELATED"/>
    <property type="match status" value="1"/>
</dbReference>
<dbReference type="InterPro" id="IPR001387">
    <property type="entry name" value="Cro/C1-type_HTH"/>
</dbReference>
<keyword evidence="3" id="KW-1185">Reference proteome</keyword>
<dbReference type="Gene3D" id="1.25.40.10">
    <property type="entry name" value="Tetratricopeptide repeat domain"/>
    <property type="match status" value="1"/>
</dbReference>
<dbReference type="CDD" id="cd00093">
    <property type="entry name" value="HTH_XRE"/>
    <property type="match status" value="1"/>
</dbReference>
<dbReference type="Pfam" id="PF01381">
    <property type="entry name" value="HTH_3"/>
    <property type="match status" value="1"/>
</dbReference>
<accession>A0A5R8QB86</accession>